<evidence type="ECO:0008006" key="4">
    <source>
        <dbReference type="Google" id="ProtNLM"/>
    </source>
</evidence>
<protein>
    <recommendedName>
        <fullName evidence="4">HEPN domain-containing protein</fullName>
    </recommendedName>
</protein>
<dbReference type="Gene3D" id="1.20.120.330">
    <property type="entry name" value="Nucleotidyltransferases domain 2"/>
    <property type="match status" value="1"/>
</dbReference>
<dbReference type="EMBL" id="FOAK01000015">
    <property type="protein sequence ID" value="SEL33492.1"/>
    <property type="molecule type" value="Genomic_DNA"/>
</dbReference>
<evidence type="ECO:0000313" key="2">
    <source>
        <dbReference type="EMBL" id="SEL33492.1"/>
    </source>
</evidence>
<dbReference type="RefSeq" id="WP_143753011.1">
    <property type="nucleotide sequence ID" value="NZ_FOAK01000015.1"/>
</dbReference>
<organism evidence="2 3">
    <name type="scientific">Methanobrevibacter gottschalkii</name>
    <dbReference type="NCBI Taxonomy" id="190974"/>
    <lineage>
        <taxon>Archaea</taxon>
        <taxon>Methanobacteriati</taxon>
        <taxon>Methanobacteriota</taxon>
        <taxon>Methanomada group</taxon>
        <taxon>Methanobacteria</taxon>
        <taxon>Methanobacteriales</taxon>
        <taxon>Methanobacteriaceae</taxon>
        <taxon>Methanobrevibacter</taxon>
    </lineage>
</organism>
<evidence type="ECO:0000256" key="1">
    <source>
        <dbReference type="SAM" id="Coils"/>
    </source>
</evidence>
<evidence type="ECO:0000313" key="3">
    <source>
        <dbReference type="Proteomes" id="UP000199506"/>
    </source>
</evidence>
<dbReference type="STRING" id="190974.SAMN05216439_0361"/>
<gene>
    <name evidence="2" type="ORF">SAMN05216439_0361</name>
</gene>
<proteinExistence type="predicted"/>
<dbReference type="AlphaFoldDB" id="A0A1H7PCJ3"/>
<dbReference type="Proteomes" id="UP000199506">
    <property type="component" value="Unassembled WGS sequence"/>
</dbReference>
<accession>A0A1H7PCJ3</accession>
<feature type="coiled-coil region" evidence="1">
    <location>
        <begin position="68"/>
        <end position="120"/>
    </location>
</feature>
<sequence>MSFMWKDFHDVGIHLDTFSEEAYKRSAIGRYYYACFNLTKIYFEREHFIIGHNQNPHEIIIKYLEYYEIEKEVELSKLLNNLRKYRNNADYDFNFRKNNIKKAKKTAEEIFLLLDELNNA</sequence>
<reference evidence="2 3" key="1">
    <citation type="submission" date="2016-10" db="EMBL/GenBank/DDBJ databases">
        <authorList>
            <person name="de Groot N.N."/>
        </authorList>
    </citation>
    <scope>NUCLEOTIDE SEQUENCE [LARGE SCALE GENOMIC DNA]</scope>
    <source>
        <strain evidence="2 3">DSM 11978</strain>
    </source>
</reference>
<dbReference type="OrthoDB" id="78480at2157"/>
<name>A0A1H7PCJ3_9EURY</name>
<keyword evidence="1" id="KW-0175">Coiled coil</keyword>